<feature type="region of interest" description="Disordered" evidence="3">
    <location>
        <begin position="300"/>
        <end position="383"/>
    </location>
</feature>
<feature type="compositionally biased region" description="Low complexity" evidence="3">
    <location>
        <begin position="305"/>
        <end position="316"/>
    </location>
</feature>
<dbReference type="EMBL" id="JAAAXW010000224">
    <property type="protein sequence ID" value="KAF9539907.1"/>
    <property type="molecule type" value="Genomic_DNA"/>
</dbReference>
<feature type="transmembrane region" description="Helical" evidence="4">
    <location>
        <begin position="699"/>
        <end position="719"/>
    </location>
</feature>
<feature type="compositionally biased region" description="Low complexity" evidence="3">
    <location>
        <begin position="23"/>
        <end position="36"/>
    </location>
</feature>
<dbReference type="Gene3D" id="1.20.80.10">
    <property type="match status" value="1"/>
</dbReference>
<feature type="region of interest" description="Disordered" evidence="3">
    <location>
        <begin position="1"/>
        <end position="36"/>
    </location>
</feature>
<evidence type="ECO:0000313" key="7">
    <source>
        <dbReference type="Proteomes" id="UP000723463"/>
    </source>
</evidence>
<feature type="compositionally biased region" description="Low complexity" evidence="3">
    <location>
        <begin position="358"/>
        <end position="374"/>
    </location>
</feature>
<evidence type="ECO:0000256" key="1">
    <source>
        <dbReference type="ARBA" id="ARBA00005567"/>
    </source>
</evidence>
<feature type="compositionally biased region" description="Low complexity" evidence="3">
    <location>
        <begin position="251"/>
        <end position="267"/>
    </location>
</feature>
<dbReference type="PROSITE" id="PS51228">
    <property type="entry name" value="ACB_2"/>
    <property type="match status" value="1"/>
</dbReference>
<feature type="region of interest" description="Disordered" evidence="3">
    <location>
        <begin position="160"/>
        <end position="221"/>
    </location>
</feature>
<feature type="compositionally biased region" description="Low complexity" evidence="3">
    <location>
        <begin position="167"/>
        <end position="181"/>
    </location>
</feature>
<dbReference type="GO" id="GO:0006631">
    <property type="term" value="P:fatty acid metabolic process"/>
    <property type="evidence" value="ECO:0007669"/>
    <property type="project" value="TreeGrafter"/>
</dbReference>
<feature type="region of interest" description="Disordered" evidence="3">
    <location>
        <begin position="513"/>
        <end position="581"/>
    </location>
</feature>
<dbReference type="Pfam" id="PF00887">
    <property type="entry name" value="ACBP"/>
    <property type="match status" value="1"/>
</dbReference>
<dbReference type="PRINTS" id="PR00689">
    <property type="entry name" value="ACOABINDINGP"/>
</dbReference>
<protein>
    <recommendedName>
        <fullName evidence="5">ACB domain-containing protein</fullName>
    </recommendedName>
</protein>
<keyword evidence="4" id="KW-0472">Membrane</keyword>
<evidence type="ECO:0000259" key="5">
    <source>
        <dbReference type="PROSITE" id="PS51228"/>
    </source>
</evidence>
<dbReference type="PANTHER" id="PTHR23310:SF62">
    <property type="entry name" value="ACYL-COA BINDING PROTEIN 1, ISOFORM A"/>
    <property type="match status" value="1"/>
</dbReference>
<dbReference type="Proteomes" id="UP000723463">
    <property type="component" value="Unassembled WGS sequence"/>
</dbReference>
<sequence>MSSHSNKNAHRSPPSSPTSQAALRSRSPPLSPLPSLSTTLPGLTAFDRAVHVVNISNTTSQGINDISVSSTGSSDRVVFSAEEQLLLYGAYKQATKGDVKGLKPTFFDIAARSKWQAWANMRGKTQDEAKAIYVNLVVKQSLTKPDNHPDHYMLADEIIQRPPSPTPSLSRAASPTTTTTSNLDKDLPPIQFEPTSSTSKQSSTKDTQHPYQRKGSVSHSIRSVATGGIHSAAASVYELASEQPFDTEADTTPTINTKTTTTTTHSTNPPSYHDITETLVEEEILDDDEYANEIQKVTMASPTISQSPSSPSGQQQQHDKDDTDADNEKEEDDIYQSSVEYDDDDDRGSPLGSARSSTEIQPTTVTTTRQQQQEHQVKGDDFVDEGVFDEDEKDELDAVVDDSSRLKLEAPTPVAEFDEKHAAPLPPLSSGSQLVGAGQDKPLGSPVVEPYRVNIALETPSTPQSVPPTTASPHAHVGAGEEAVCPVSKKTASSGGVCPAAMFAQARATAAGTSAKTDEGASAPQLSTHSSPEPVPTVTAEQAEPLDNTTQHHRAATEPAPSVAPAPSSSSTSSAVTAATNQGKRIGQGIVSRFTALRSSLAAASARAASSALSGGSSSSSLTLKNKNAVVVKDPITNQSVTIICPHLETTQVLETEVVRMQTEISVLHERLDLLQESLKIKSQTRAQERRSARGILKLVLRQGLINAVLLLIVFAVLYKRKSPIAFAILAYVGQGAKEGEAGWRALMRWSADVVRTSQRNQTLMLRAGRRNGYW</sequence>
<dbReference type="PANTHER" id="PTHR23310">
    <property type="entry name" value="ACYL-COA-BINDING PROTEIN, ACBP"/>
    <property type="match status" value="1"/>
</dbReference>
<dbReference type="InterPro" id="IPR000582">
    <property type="entry name" value="Acyl-CoA-binding_protein"/>
</dbReference>
<evidence type="ECO:0000256" key="3">
    <source>
        <dbReference type="SAM" id="MobiDB-lite"/>
    </source>
</evidence>
<organism evidence="6 7">
    <name type="scientific">Mortierella hygrophila</name>
    <dbReference type="NCBI Taxonomy" id="979708"/>
    <lineage>
        <taxon>Eukaryota</taxon>
        <taxon>Fungi</taxon>
        <taxon>Fungi incertae sedis</taxon>
        <taxon>Mucoromycota</taxon>
        <taxon>Mortierellomycotina</taxon>
        <taxon>Mortierellomycetes</taxon>
        <taxon>Mortierellales</taxon>
        <taxon>Mortierellaceae</taxon>
        <taxon>Mortierella</taxon>
    </lineage>
</organism>
<feature type="region of interest" description="Disordered" evidence="3">
    <location>
        <begin position="244"/>
        <end position="273"/>
    </location>
</feature>
<proteinExistence type="inferred from homology"/>
<dbReference type="SUPFAM" id="SSF47027">
    <property type="entry name" value="Acyl-CoA binding protein"/>
    <property type="match status" value="1"/>
</dbReference>
<evidence type="ECO:0000256" key="4">
    <source>
        <dbReference type="SAM" id="Phobius"/>
    </source>
</evidence>
<dbReference type="AlphaFoldDB" id="A0A9P6F117"/>
<dbReference type="InterPro" id="IPR035984">
    <property type="entry name" value="Acyl-CoA-binding_sf"/>
</dbReference>
<reference evidence="6" key="1">
    <citation type="journal article" date="2020" name="Fungal Divers.">
        <title>Resolving the Mortierellaceae phylogeny through synthesis of multi-gene phylogenetics and phylogenomics.</title>
        <authorList>
            <person name="Vandepol N."/>
            <person name="Liber J."/>
            <person name="Desiro A."/>
            <person name="Na H."/>
            <person name="Kennedy M."/>
            <person name="Barry K."/>
            <person name="Grigoriev I.V."/>
            <person name="Miller A.N."/>
            <person name="O'Donnell K."/>
            <person name="Stajich J.E."/>
            <person name="Bonito G."/>
        </authorList>
    </citation>
    <scope>NUCLEOTIDE SEQUENCE</scope>
    <source>
        <strain evidence="6">NRRL 2591</strain>
    </source>
</reference>
<feature type="compositionally biased region" description="Low complexity" evidence="3">
    <location>
        <begin position="195"/>
        <end position="205"/>
    </location>
</feature>
<gene>
    <name evidence="6" type="ORF">EC957_004874</name>
</gene>
<evidence type="ECO:0000313" key="6">
    <source>
        <dbReference type="EMBL" id="KAF9539907.1"/>
    </source>
</evidence>
<comment type="caution">
    <text evidence="6">The sequence shown here is derived from an EMBL/GenBank/DDBJ whole genome shotgun (WGS) entry which is preliminary data.</text>
</comment>
<keyword evidence="4" id="KW-0812">Transmembrane</keyword>
<keyword evidence="7" id="KW-1185">Reference proteome</keyword>
<feature type="compositionally biased region" description="Low complexity" evidence="3">
    <location>
        <begin position="557"/>
        <end position="580"/>
    </location>
</feature>
<dbReference type="GO" id="GO:0000062">
    <property type="term" value="F:fatty-acyl-CoA binding"/>
    <property type="evidence" value="ECO:0007669"/>
    <property type="project" value="InterPro"/>
</dbReference>
<feature type="compositionally biased region" description="Acidic residues" evidence="3">
    <location>
        <begin position="322"/>
        <end position="346"/>
    </location>
</feature>
<name>A0A9P6F117_9FUNG</name>
<evidence type="ECO:0000256" key="2">
    <source>
        <dbReference type="ARBA" id="ARBA00023121"/>
    </source>
</evidence>
<feature type="domain" description="ACB" evidence="5">
    <location>
        <begin position="42"/>
        <end position="146"/>
    </location>
</feature>
<keyword evidence="2" id="KW-0446">Lipid-binding</keyword>
<accession>A0A9P6F117</accession>
<comment type="similarity">
    <text evidence="1">Belongs to the ACBP family.</text>
</comment>
<dbReference type="InterPro" id="IPR014352">
    <property type="entry name" value="FERM/acyl-CoA-bd_prot_sf"/>
</dbReference>
<keyword evidence="4" id="KW-1133">Transmembrane helix</keyword>